<feature type="chain" id="PRO_5002713801" evidence="5">
    <location>
        <begin position="24"/>
        <end position="669"/>
    </location>
</feature>
<dbReference type="EMBL" id="CP000804">
    <property type="protein sequence ID" value="ABU56718.1"/>
    <property type="molecule type" value="Genomic_DNA"/>
</dbReference>
<organism evidence="7 8">
    <name type="scientific">Roseiflexus castenholzii (strain DSM 13941 / HLO8)</name>
    <dbReference type="NCBI Taxonomy" id="383372"/>
    <lineage>
        <taxon>Bacteria</taxon>
        <taxon>Bacillati</taxon>
        <taxon>Chloroflexota</taxon>
        <taxon>Chloroflexia</taxon>
        <taxon>Chloroflexales</taxon>
        <taxon>Roseiflexineae</taxon>
        <taxon>Roseiflexaceae</taxon>
        <taxon>Roseiflexus</taxon>
    </lineage>
</organism>
<evidence type="ECO:0000256" key="2">
    <source>
        <dbReference type="ARBA" id="ARBA00022448"/>
    </source>
</evidence>
<dbReference type="eggNOG" id="COG0226">
    <property type="taxonomic scope" value="Bacteria"/>
</dbReference>
<sequence length="669" mass="71577">MQVFRTRMFAMALMLALIAPLIAACGGGGATQPTVAPTTAPAEATPAPVAPTAAPTAPPATGATPAPAQPTPAPAAEIDYDGLPDVDPGAVTGNIVTAGSSTVFPLTQRMAERFKDEGYAGNITIDSIGTGAGFERFCKAGETDISNASRPIRPAEVENCRAIGREPVEFRVGTDALAVVVNPANTFVDTLTKAQLADIFSGKAKTWKDVNPDWPANPIKLFSPGSDSGTFDFFVEVVMDPAFEKKGKEAILNAPGIQLSENDNVLVQGVEGDPNAIGYFGYAYFIAEKDRLKAVKIEGVEPNDQTAESGTYPLARPLFIYSDAKIMKEKPQVADFINFYLTYVNDEVLDVGYFPASQQAINVAKANWLAAMGMELALPEVDPGAVTGNIVTAGSSTVFPLTQRMAERFKDEGYAGNITIDSIGTGAGFERFCKAGETDISNASRPIRPAEVENCRAIGREPVEFRVGTDALAVVVNPANTFVDTLTKAQLADIFSGKAKTWKDVNPDWPANPIKLFSPGSDSGTFDFFVEVVMDPAFEKKGKEAILNAPGIQLSENDNVLVQGVEGDPNAIGYFGYAYFIAEKDRLKAVKIEGVEPNDQTAESGTYPLARPLFIYSDAKIMKEKPQVADFINFYLTYVNDEVLDVGYFPASQQAITVAKLNWLGAMKP</sequence>
<keyword evidence="3 5" id="KW-0732">Signal</keyword>
<comment type="similarity">
    <text evidence="1">Belongs to the PstS family.</text>
</comment>
<reference evidence="7 8" key="1">
    <citation type="submission" date="2007-08" db="EMBL/GenBank/DDBJ databases">
        <title>Complete sequence of Roseiflexus castenholzii DSM 13941.</title>
        <authorList>
            <consortium name="US DOE Joint Genome Institute"/>
            <person name="Copeland A."/>
            <person name="Lucas S."/>
            <person name="Lapidus A."/>
            <person name="Barry K."/>
            <person name="Glavina del Rio T."/>
            <person name="Dalin E."/>
            <person name="Tice H."/>
            <person name="Pitluck S."/>
            <person name="Thompson L.S."/>
            <person name="Brettin T."/>
            <person name="Bruce D."/>
            <person name="Detter J.C."/>
            <person name="Han C."/>
            <person name="Tapia R."/>
            <person name="Schmutz J."/>
            <person name="Larimer F."/>
            <person name="Land M."/>
            <person name="Hauser L."/>
            <person name="Kyrpides N."/>
            <person name="Mikhailova N."/>
            <person name="Bryant D.A."/>
            <person name="Hanada S."/>
            <person name="Tsukatani Y."/>
            <person name="Richardson P."/>
        </authorList>
    </citation>
    <scope>NUCLEOTIDE SEQUENCE [LARGE SCALE GENOMIC DNA]</scope>
    <source>
        <strain evidence="8">DSM 13941 / HLO8</strain>
    </source>
</reference>
<dbReference type="STRING" id="383372.Rcas_0589"/>
<accession>A7NGX1</accession>
<dbReference type="Pfam" id="PF12849">
    <property type="entry name" value="PBP_like_2"/>
    <property type="match status" value="2"/>
</dbReference>
<name>A7NGX1_ROSCS</name>
<dbReference type="PROSITE" id="PS51257">
    <property type="entry name" value="PROKAR_LIPOPROTEIN"/>
    <property type="match status" value="1"/>
</dbReference>
<gene>
    <name evidence="7" type="ordered locus">Rcas_0589</name>
</gene>
<evidence type="ECO:0000313" key="7">
    <source>
        <dbReference type="EMBL" id="ABU56718.1"/>
    </source>
</evidence>
<dbReference type="InterPro" id="IPR024370">
    <property type="entry name" value="PBP_domain"/>
</dbReference>
<dbReference type="KEGG" id="rca:Rcas_0589"/>
<dbReference type="InterPro" id="IPR011862">
    <property type="entry name" value="Phos-bd"/>
</dbReference>
<evidence type="ECO:0000256" key="1">
    <source>
        <dbReference type="ARBA" id="ARBA00008725"/>
    </source>
</evidence>
<proteinExistence type="inferred from homology"/>
<dbReference type="GO" id="GO:0042301">
    <property type="term" value="F:phosphate ion binding"/>
    <property type="evidence" value="ECO:0007669"/>
    <property type="project" value="InterPro"/>
</dbReference>
<feature type="domain" description="PBP" evidence="6">
    <location>
        <begin position="385"/>
        <end position="636"/>
    </location>
</feature>
<feature type="compositionally biased region" description="Low complexity" evidence="4">
    <location>
        <begin position="31"/>
        <end position="66"/>
    </location>
</feature>
<feature type="domain" description="PBP" evidence="6">
    <location>
        <begin position="90"/>
        <end position="341"/>
    </location>
</feature>
<dbReference type="SUPFAM" id="SSF53850">
    <property type="entry name" value="Periplasmic binding protein-like II"/>
    <property type="match status" value="2"/>
</dbReference>
<dbReference type="Gene3D" id="3.40.190.10">
    <property type="entry name" value="Periplasmic binding protein-like II"/>
    <property type="match status" value="4"/>
</dbReference>
<dbReference type="InterPro" id="IPR050811">
    <property type="entry name" value="Phosphate_ABC_transporter"/>
</dbReference>
<evidence type="ECO:0000256" key="3">
    <source>
        <dbReference type="ARBA" id="ARBA00022729"/>
    </source>
</evidence>
<dbReference type="CDD" id="cd13654">
    <property type="entry name" value="PBP2_phosphate_like_2"/>
    <property type="match status" value="2"/>
</dbReference>
<protein>
    <submittedName>
        <fullName evidence="7">Phosphate binding protein</fullName>
    </submittedName>
</protein>
<dbReference type="PANTHER" id="PTHR30570:SF1">
    <property type="entry name" value="PHOSPHATE-BINDING PROTEIN PSTS"/>
    <property type="match status" value="1"/>
</dbReference>
<dbReference type="HOGENOM" id="CLU_025720_0_0_0"/>
<evidence type="ECO:0000313" key="8">
    <source>
        <dbReference type="Proteomes" id="UP000000263"/>
    </source>
</evidence>
<dbReference type="Proteomes" id="UP000000263">
    <property type="component" value="Chromosome"/>
</dbReference>
<feature type="signal peptide" evidence="5">
    <location>
        <begin position="1"/>
        <end position="23"/>
    </location>
</feature>
<evidence type="ECO:0000256" key="4">
    <source>
        <dbReference type="SAM" id="MobiDB-lite"/>
    </source>
</evidence>
<dbReference type="PANTHER" id="PTHR30570">
    <property type="entry name" value="PERIPLASMIC PHOSPHATE BINDING COMPONENT OF PHOSPHATE ABC TRANSPORTER"/>
    <property type="match status" value="1"/>
</dbReference>
<evidence type="ECO:0000259" key="6">
    <source>
        <dbReference type="Pfam" id="PF12849"/>
    </source>
</evidence>
<feature type="region of interest" description="Disordered" evidence="4">
    <location>
        <begin position="29"/>
        <end position="75"/>
    </location>
</feature>
<dbReference type="OrthoDB" id="9790048at2"/>
<evidence type="ECO:0000256" key="5">
    <source>
        <dbReference type="SAM" id="SignalP"/>
    </source>
</evidence>
<keyword evidence="2" id="KW-0813">Transport</keyword>
<dbReference type="AlphaFoldDB" id="A7NGX1"/>
<keyword evidence="8" id="KW-1185">Reference proteome</keyword>
<dbReference type="NCBIfam" id="TIGR02136">
    <property type="entry name" value="ptsS_2"/>
    <property type="match status" value="2"/>
</dbReference>